<gene>
    <name evidence="1" type="ORF">H4R21_004823</name>
</gene>
<feature type="non-terminal residue" evidence="1">
    <location>
        <position position="1"/>
    </location>
</feature>
<dbReference type="Proteomes" id="UP001140087">
    <property type="component" value="Unassembled WGS sequence"/>
</dbReference>
<protein>
    <submittedName>
        <fullName evidence="1">Uncharacterized protein</fullName>
    </submittedName>
</protein>
<comment type="caution">
    <text evidence="1">The sequence shown here is derived from an EMBL/GenBank/DDBJ whole genome shotgun (WGS) entry which is preliminary data.</text>
</comment>
<accession>A0ACC1KW15</accession>
<keyword evidence="2" id="KW-1185">Reference proteome</keyword>
<evidence type="ECO:0000313" key="1">
    <source>
        <dbReference type="EMBL" id="KAJ2796167.1"/>
    </source>
</evidence>
<name>A0ACC1KW15_9FUNG</name>
<reference evidence="1" key="1">
    <citation type="submission" date="2022-07" db="EMBL/GenBank/DDBJ databases">
        <title>Phylogenomic reconstructions and comparative analyses of Kickxellomycotina fungi.</title>
        <authorList>
            <person name="Reynolds N.K."/>
            <person name="Stajich J.E."/>
            <person name="Barry K."/>
            <person name="Grigoriev I.V."/>
            <person name="Crous P."/>
            <person name="Smith M.E."/>
        </authorList>
    </citation>
    <scope>NUCLEOTIDE SEQUENCE</scope>
    <source>
        <strain evidence="1">BCRC 34780</strain>
    </source>
</reference>
<sequence length="83" mass="9384">GRNQPASVVLASSSAPLLNGDPLIAMRAHDERVERRRRKHEEIAREASLPPMGSPGSPRKKHRRHRSKHKRKRQKKTESPPAA</sequence>
<evidence type="ECO:0000313" key="2">
    <source>
        <dbReference type="Proteomes" id="UP001140087"/>
    </source>
</evidence>
<organism evidence="1 2">
    <name type="scientific">Coemansia helicoidea</name>
    <dbReference type="NCBI Taxonomy" id="1286919"/>
    <lineage>
        <taxon>Eukaryota</taxon>
        <taxon>Fungi</taxon>
        <taxon>Fungi incertae sedis</taxon>
        <taxon>Zoopagomycota</taxon>
        <taxon>Kickxellomycotina</taxon>
        <taxon>Kickxellomycetes</taxon>
        <taxon>Kickxellales</taxon>
        <taxon>Kickxellaceae</taxon>
        <taxon>Coemansia</taxon>
    </lineage>
</organism>
<dbReference type="EMBL" id="JANBUN010001953">
    <property type="protein sequence ID" value="KAJ2796167.1"/>
    <property type="molecule type" value="Genomic_DNA"/>
</dbReference>
<proteinExistence type="predicted"/>